<dbReference type="InterPro" id="IPR034706">
    <property type="entry name" value="CpoB"/>
</dbReference>
<dbReference type="Gene3D" id="1.25.40.10">
    <property type="entry name" value="Tetratricopeptide repeat domain"/>
    <property type="match status" value="1"/>
</dbReference>
<dbReference type="SMART" id="SM00028">
    <property type="entry name" value="TPR"/>
    <property type="match status" value="2"/>
</dbReference>
<dbReference type="GO" id="GO:0070206">
    <property type="term" value="P:protein trimerization"/>
    <property type="evidence" value="ECO:0007669"/>
    <property type="project" value="InterPro"/>
</dbReference>
<feature type="repeat" description="TPR" evidence="2">
    <location>
        <begin position="175"/>
        <end position="208"/>
    </location>
</feature>
<feature type="signal peptide" evidence="1">
    <location>
        <begin position="1"/>
        <end position="27"/>
    </location>
</feature>
<keyword evidence="1" id="KW-0574">Periplasm</keyword>
<feature type="compositionally biased region" description="Low complexity" evidence="3">
    <location>
        <begin position="121"/>
        <end position="134"/>
    </location>
</feature>
<keyword evidence="1" id="KW-0732">Signal</keyword>
<feature type="chain" id="PRO_5042304303" description="Cell division coordinator CpoB" evidence="1">
    <location>
        <begin position="28"/>
        <end position="258"/>
    </location>
</feature>
<feature type="compositionally biased region" description="Polar residues" evidence="3">
    <location>
        <begin position="110"/>
        <end position="120"/>
    </location>
</feature>
<comment type="function">
    <text evidence="1">Mediates coordination of peptidoglycan synthesis and outer membrane constriction during cell division.</text>
</comment>
<organism evidence="5 6">
    <name type="scientific">Proteus hauseri ATCC 700826</name>
    <dbReference type="NCBI Taxonomy" id="1354271"/>
    <lineage>
        <taxon>Bacteria</taxon>
        <taxon>Pseudomonadati</taxon>
        <taxon>Pseudomonadota</taxon>
        <taxon>Gammaproteobacteria</taxon>
        <taxon>Enterobacterales</taxon>
        <taxon>Morganellaceae</taxon>
        <taxon>Proteus</taxon>
    </lineage>
</organism>
<dbReference type="InterPro" id="IPR011990">
    <property type="entry name" value="TPR-like_helical_dom_sf"/>
</dbReference>
<protein>
    <recommendedName>
        <fullName evidence="1">Cell division coordinator CpoB</fullName>
    </recommendedName>
</protein>
<dbReference type="Pfam" id="PF13174">
    <property type="entry name" value="TPR_6"/>
    <property type="match status" value="3"/>
</dbReference>
<proteinExistence type="inferred from homology"/>
<dbReference type="NCBIfam" id="NF008068">
    <property type="entry name" value="PRK10803.1"/>
    <property type="match status" value="1"/>
</dbReference>
<dbReference type="HAMAP" id="MF_02066">
    <property type="entry name" value="CpoB"/>
    <property type="match status" value="1"/>
</dbReference>
<dbReference type="EMBL" id="LXEV01000018">
    <property type="protein sequence ID" value="OAT47873.1"/>
    <property type="molecule type" value="Genomic_DNA"/>
</dbReference>
<comment type="caution">
    <text evidence="5">The sequence shown here is derived from an EMBL/GenBank/DDBJ whole genome shotgun (WGS) entry which is preliminary data.</text>
</comment>
<dbReference type="Proteomes" id="UP000078250">
    <property type="component" value="Unassembled WGS sequence"/>
</dbReference>
<dbReference type="AlphaFoldDB" id="A0AAJ3HT84"/>
<dbReference type="InterPro" id="IPR019734">
    <property type="entry name" value="TPR_rpt"/>
</dbReference>
<dbReference type="InterPro" id="IPR014162">
    <property type="entry name" value="CpoB_C"/>
</dbReference>
<dbReference type="NCBIfam" id="TIGR02795">
    <property type="entry name" value="tol_pal_ybgF"/>
    <property type="match status" value="1"/>
</dbReference>
<reference evidence="5 6" key="1">
    <citation type="submission" date="2016-04" db="EMBL/GenBank/DDBJ databases">
        <title>ATOL: Assembling a taxonomically balanced genome-scale reconstruction of the evolutionary history of the Enterobacteriaceae.</title>
        <authorList>
            <person name="Plunkett G.III."/>
            <person name="Neeno-Eckwall E.C."/>
            <person name="Glasner J.D."/>
            <person name="Perna N.T."/>
        </authorList>
    </citation>
    <scope>NUCLEOTIDE SEQUENCE [LARGE SCALE GENOMIC DNA]</scope>
    <source>
        <strain evidence="5 6">ATCC 700826</strain>
    </source>
</reference>
<evidence type="ECO:0000313" key="5">
    <source>
        <dbReference type="EMBL" id="OAT47873.1"/>
    </source>
</evidence>
<dbReference type="PROSITE" id="PS50005">
    <property type="entry name" value="TPR"/>
    <property type="match status" value="2"/>
</dbReference>
<dbReference type="Pfam" id="PF16331">
    <property type="entry name" value="TolA_bind_tri"/>
    <property type="match status" value="1"/>
</dbReference>
<keyword evidence="1" id="KW-0132">Cell division</keyword>
<dbReference type="RefSeq" id="WP_064719365.1">
    <property type="nucleotide sequence ID" value="NZ_LXEV01000018.1"/>
</dbReference>
<evidence type="ECO:0000313" key="6">
    <source>
        <dbReference type="Proteomes" id="UP000078250"/>
    </source>
</evidence>
<dbReference type="GO" id="GO:0030288">
    <property type="term" value="C:outer membrane-bounded periplasmic space"/>
    <property type="evidence" value="ECO:0007669"/>
    <property type="project" value="UniProtKB-UniRule"/>
</dbReference>
<evidence type="ECO:0000256" key="1">
    <source>
        <dbReference type="HAMAP-Rule" id="MF_02066"/>
    </source>
</evidence>
<keyword evidence="1" id="KW-0131">Cell cycle</keyword>
<evidence type="ECO:0000259" key="4">
    <source>
        <dbReference type="Pfam" id="PF16331"/>
    </source>
</evidence>
<gene>
    <name evidence="1" type="primary">cpoB</name>
    <name evidence="5" type="ORF">M997_1373</name>
</gene>
<dbReference type="Gene3D" id="1.20.5.110">
    <property type="match status" value="1"/>
</dbReference>
<comment type="similarity">
    <text evidence="1">Belongs to the CpoB family.</text>
</comment>
<sequence precursor="true">MNNSNFRPFLMSLLLLVGVAAPVAAIAQAPISNIGSGSTDERLTQLERFSNAHSQLLTQLQQQLADSQRDIDMLRGQIQENQYQLNQVVERQRNIYQQLDSLGGGASGATAPTETTQPDNSASSTPATATSGSTGDEKADYNAAIDIVLNSKDYDKAIVELNNFINNYPKSSYQSNAHFWLGQMYYLKGNKDQAASTFAIVVKNYPKSQKASEAFYKIGLIMQEKGQKDNAKAIYQQVVKQYPNSAGAKLAQKQLGTL</sequence>
<evidence type="ECO:0000256" key="3">
    <source>
        <dbReference type="SAM" id="MobiDB-lite"/>
    </source>
</evidence>
<accession>A0AAJ3HT84</accession>
<dbReference type="SUPFAM" id="SSF48452">
    <property type="entry name" value="TPR-like"/>
    <property type="match status" value="1"/>
</dbReference>
<name>A0AAJ3HT84_PROHU</name>
<feature type="domain" description="YbgF trimerisation" evidence="4">
    <location>
        <begin position="38"/>
        <end position="111"/>
    </location>
</feature>
<dbReference type="GO" id="GO:0043093">
    <property type="term" value="P:FtsZ-dependent cytokinesis"/>
    <property type="evidence" value="ECO:0007669"/>
    <property type="project" value="UniProtKB-UniRule"/>
</dbReference>
<comment type="subcellular location">
    <subcellularLocation>
        <location evidence="1">Periplasm</location>
    </subcellularLocation>
</comment>
<feature type="region of interest" description="Disordered" evidence="3">
    <location>
        <begin position="101"/>
        <end position="136"/>
    </location>
</feature>
<keyword evidence="6" id="KW-1185">Reference proteome</keyword>
<keyword evidence="2" id="KW-0802">TPR repeat</keyword>
<feature type="repeat" description="TPR" evidence="2">
    <location>
        <begin position="212"/>
        <end position="245"/>
    </location>
</feature>
<evidence type="ECO:0000256" key="2">
    <source>
        <dbReference type="PROSITE-ProRule" id="PRU00339"/>
    </source>
</evidence>
<dbReference type="InterPro" id="IPR032519">
    <property type="entry name" value="YbgF_tri"/>
</dbReference>